<protein>
    <submittedName>
        <fullName evidence="2">DUF2834 domain-containing protein</fullName>
    </submittedName>
</protein>
<proteinExistence type="predicted"/>
<evidence type="ECO:0000313" key="2">
    <source>
        <dbReference type="EMBL" id="MCY9529764.1"/>
    </source>
</evidence>
<dbReference type="EMBL" id="JAMDLY010000010">
    <property type="protein sequence ID" value="MCY9529764.1"/>
    <property type="molecule type" value="Genomic_DNA"/>
</dbReference>
<dbReference type="InterPro" id="IPR021362">
    <property type="entry name" value="DUF2834"/>
</dbReference>
<comment type="caution">
    <text evidence="2">The sequence shown here is derived from an EMBL/GenBank/DDBJ whole genome shotgun (WGS) entry which is preliminary data.</text>
</comment>
<dbReference type="Pfam" id="PF11196">
    <property type="entry name" value="DUF2834"/>
    <property type="match status" value="1"/>
</dbReference>
<keyword evidence="1" id="KW-1133">Transmembrane helix</keyword>
<feature type="transmembrane region" description="Helical" evidence="1">
    <location>
        <begin position="76"/>
        <end position="98"/>
    </location>
</feature>
<accession>A0ABT4E7Q6</accession>
<evidence type="ECO:0000256" key="1">
    <source>
        <dbReference type="SAM" id="Phobius"/>
    </source>
</evidence>
<evidence type="ECO:0000313" key="3">
    <source>
        <dbReference type="Proteomes" id="UP001527090"/>
    </source>
</evidence>
<keyword evidence="1" id="KW-0812">Transmembrane</keyword>
<feature type="transmembrane region" description="Helical" evidence="1">
    <location>
        <begin position="46"/>
        <end position="64"/>
    </location>
</feature>
<organism evidence="2 3">
    <name type="scientific">Paenibacillus alvei</name>
    <name type="common">Bacillus alvei</name>
    <dbReference type="NCBI Taxonomy" id="44250"/>
    <lineage>
        <taxon>Bacteria</taxon>
        <taxon>Bacillati</taxon>
        <taxon>Bacillota</taxon>
        <taxon>Bacilli</taxon>
        <taxon>Bacillales</taxon>
        <taxon>Paenibacillaceae</taxon>
        <taxon>Paenibacillus</taxon>
    </lineage>
</organism>
<keyword evidence="1" id="KW-0472">Membrane</keyword>
<keyword evidence="3" id="KW-1185">Reference proteome</keyword>
<name>A0ABT4E7Q6_PAEAL</name>
<dbReference type="RefSeq" id="WP_028532458.1">
    <property type="nucleotide sequence ID" value="NZ_JAMDLY010000010.1"/>
</dbReference>
<reference evidence="2 3" key="1">
    <citation type="submission" date="2022-05" db="EMBL/GenBank/DDBJ databases">
        <title>Genome Sequencing of Bee-Associated Microbes.</title>
        <authorList>
            <person name="Dunlap C."/>
        </authorList>
    </citation>
    <scope>NUCLEOTIDE SEQUENCE [LARGE SCALE GENOMIC DNA]</scope>
    <source>
        <strain evidence="2 3">NRRL NRS-750</strain>
    </source>
</reference>
<sequence>MKVLYGVLSLLGIVLPYSQLIPWIYEHGLQLPLLIEEAARTRIGSFAWYDVIVSVVVLLVFIRYEGKRIGIKMSLCWVPILGTLTVGVSFGLPMFLLLRELHLEKTTVE</sequence>
<dbReference type="Proteomes" id="UP001527090">
    <property type="component" value="Unassembled WGS sequence"/>
</dbReference>
<gene>
    <name evidence="2" type="ORF">M5X04_10520</name>
</gene>